<reference evidence="2" key="1">
    <citation type="journal article" date="2019" name="Int. J. Syst. Evol. Microbiol.">
        <title>The Global Catalogue of Microorganisms (GCM) 10K type strain sequencing project: providing services to taxonomists for standard genome sequencing and annotation.</title>
        <authorList>
            <consortium name="The Broad Institute Genomics Platform"/>
            <consortium name="The Broad Institute Genome Sequencing Center for Infectious Disease"/>
            <person name="Wu L."/>
            <person name="Ma J."/>
        </authorList>
    </citation>
    <scope>NUCLEOTIDE SEQUENCE [LARGE SCALE GENOMIC DNA]</scope>
    <source>
        <strain evidence="2">TISTR 1571</strain>
    </source>
</reference>
<keyword evidence="2" id="KW-1185">Reference proteome</keyword>
<sequence length="73" mass="8867">MERILQRALEQKQQLEMIYLDQNGDYSQRIVRVVKIYEDDFLAFCFTKQGVRRFKKIHVLSILPYKKGKRFKA</sequence>
<protein>
    <recommendedName>
        <fullName evidence="3">WYL domain-containing protein</fullName>
    </recommendedName>
</protein>
<accession>A0ABW5QEG8</accession>
<evidence type="ECO:0000313" key="2">
    <source>
        <dbReference type="Proteomes" id="UP001597452"/>
    </source>
</evidence>
<dbReference type="RefSeq" id="WP_054754209.1">
    <property type="nucleotide sequence ID" value="NZ_JBHUMZ010000049.1"/>
</dbReference>
<evidence type="ECO:0000313" key="1">
    <source>
        <dbReference type="EMBL" id="MFD2639945.1"/>
    </source>
</evidence>
<evidence type="ECO:0008006" key="3">
    <source>
        <dbReference type="Google" id="ProtNLM"/>
    </source>
</evidence>
<comment type="caution">
    <text evidence="1">The sequence shown here is derived from an EMBL/GenBank/DDBJ whole genome shotgun (WGS) entry which is preliminary data.</text>
</comment>
<gene>
    <name evidence="1" type="ORF">ACFSW4_13835</name>
</gene>
<name>A0ABW5QEG8_9BACI</name>
<dbReference type="Proteomes" id="UP001597452">
    <property type="component" value="Unassembled WGS sequence"/>
</dbReference>
<dbReference type="EMBL" id="JBHUMZ010000049">
    <property type="protein sequence ID" value="MFD2639945.1"/>
    <property type="molecule type" value="Genomic_DNA"/>
</dbReference>
<proteinExistence type="predicted"/>
<organism evidence="1 2">
    <name type="scientific">Piscibacillus salipiscarius</name>
    <dbReference type="NCBI Taxonomy" id="299480"/>
    <lineage>
        <taxon>Bacteria</taxon>
        <taxon>Bacillati</taxon>
        <taxon>Bacillota</taxon>
        <taxon>Bacilli</taxon>
        <taxon>Bacillales</taxon>
        <taxon>Bacillaceae</taxon>
        <taxon>Piscibacillus</taxon>
    </lineage>
</organism>